<dbReference type="InterPro" id="IPR015421">
    <property type="entry name" value="PyrdxlP-dep_Trfase_major"/>
</dbReference>
<accession>A0ABN8MZH4</accession>
<dbReference type="InterPro" id="IPR000192">
    <property type="entry name" value="Aminotrans_V_dom"/>
</dbReference>
<evidence type="ECO:0008006" key="6">
    <source>
        <dbReference type="Google" id="ProtNLM"/>
    </source>
</evidence>
<dbReference type="Proteomes" id="UP001159405">
    <property type="component" value="Unassembled WGS sequence"/>
</dbReference>
<dbReference type="SUPFAM" id="SSF53383">
    <property type="entry name" value="PLP-dependent transferases"/>
    <property type="match status" value="1"/>
</dbReference>
<dbReference type="CDD" id="cd24138">
    <property type="entry name" value="TtcA-like"/>
    <property type="match status" value="1"/>
</dbReference>
<dbReference type="InterPro" id="IPR015424">
    <property type="entry name" value="PyrdxlP-dep_Trfase"/>
</dbReference>
<evidence type="ECO:0000256" key="1">
    <source>
        <dbReference type="SAM" id="MobiDB-lite"/>
    </source>
</evidence>
<dbReference type="EMBL" id="CALNXK010000007">
    <property type="protein sequence ID" value="CAH3039331.1"/>
    <property type="molecule type" value="Genomic_DNA"/>
</dbReference>
<gene>
    <name evidence="4" type="ORF">PLOB_00042629</name>
</gene>
<dbReference type="InterPro" id="IPR015422">
    <property type="entry name" value="PyrdxlP-dep_Trfase_small"/>
</dbReference>
<dbReference type="PANTHER" id="PTHR43686">
    <property type="entry name" value="SULFURTRANSFERASE-RELATED"/>
    <property type="match status" value="1"/>
</dbReference>
<protein>
    <recommendedName>
        <fullName evidence="6">Aminotransferase</fullName>
    </recommendedName>
</protein>
<dbReference type="Gene3D" id="3.40.640.10">
    <property type="entry name" value="Type I PLP-dependent aspartate aminotransferase-like (Major domain)"/>
    <property type="match status" value="1"/>
</dbReference>
<comment type="caution">
    <text evidence="4">The sequence shown here is derived from an EMBL/GenBank/DDBJ whole genome shotgun (WGS) entry which is preliminary data.</text>
</comment>
<sequence length="1119" mass="125150">MAALRHGSRKFYEIPSSEEFTHLRSNDTLKKEKNVKELFRYIEESCIGEDVTFCGPYGPRKVTYCDFTASGRSLTFIEDYIRGQVLPHYGNTHTTTTVTSLQTTLYRHEARDIIRNAVNASESDSVIFVGSGVTGAIHKLIHALDFKEPPVVLVGPFEHHSNLLPWKELGAEVIWIKQDAKGLVDLTDLEFKLKAMSSKGKQLIGCFSAASNVTGILTDTNAVTACLHRHGALAFWDYATAAPYVEINMNPLVTSDDQGFVYKDAIFISTHKLVGGVETPGILIAKKSLFRNPVPSGCGGGSVFFVTENSHRYLKEIEMREEAGTPAIVGAIRAGLVFQLKQEIGSTAIMTREEDLCRRALSAWNNSENLVLLGNPAVSRLPIFSFLIRHPISGLFLHHNFVCALLNDLFGIQARGGCACAGPYAQNLLGINEALAREIENLILEDSRLDRVHLRRYHEYSEREILRPGFVRLNLPYFMSDDSVEFVIKAVKMVAEHGWKLLSQYMFNPETGEWKHRKHQVFRDRKWLGSITYSEGHMTYPSSPARAEGAPSSHTDCLKKAEEILQKATLNKAINSVCDQTLFLGEEGEKLRWFLLPSEAAQLLNGKQLKDYPVKGAFTPLQWKNGFCVPQAAHLTGAHYMECSDRNSVAPIEKCTTLRENTEERDLNGMTNCGCIAKNAISKNIAEISISSGDKCKNDAERLRDLPGSVDLKENQTTLVSVCNRSLEGAGDKPRFNAENMDTELASEDLLSRKRNHGKVFDETRILNFPEQGEKTITSAFVSETSLNGPKNDCGSLIDSETSEISNSFEQKLNLNACSSRERIVPSSEGSEAITISEAVCRRKPRKKKQNEVTSGKPKFHHPPKSIFKPATQALEEYEMIRNGDRVLVCLSGGKDSLSLLHTLHQYQFYSKSKGINFELGATTVDPQSPGYDPKPLVQYLAALGVPYFFEEQGIIQQAARLTVCESICSFCSRMKRGRLYACARREGYNVLAMGQHLDDLAESFLMSAFHNGLLRTMKANYTVLECDLRVIRPLVYVREKELRSFAEKVKLPVIAENCPACFEAPKERHRTKQLLAAQEILFPDLYHSLLTAMKPLMARDRVGLESSKMKEGNYDDFL</sequence>
<dbReference type="Pfam" id="PF01171">
    <property type="entry name" value="ATP_bind_3"/>
    <property type="match status" value="1"/>
</dbReference>
<proteinExistence type="predicted"/>
<dbReference type="InterPro" id="IPR011063">
    <property type="entry name" value="TilS/TtcA_N"/>
</dbReference>
<dbReference type="Pfam" id="PF00266">
    <property type="entry name" value="Aminotran_5"/>
    <property type="match status" value="1"/>
</dbReference>
<feature type="domain" description="tRNA(Ile)-lysidine/2-thiocytidine synthase N-terminal" evidence="3">
    <location>
        <begin position="887"/>
        <end position="1055"/>
    </location>
</feature>
<feature type="domain" description="Aminotransferase class V" evidence="2">
    <location>
        <begin position="79"/>
        <end position="426"/>
    </location>
</feature>
<reference evidence="4 5" key="1">
    <citation type="submission" date="2022-05" db="EMBL/GenBank/DDBJ databases">
        <authorList>
            <consortium name="Genoscope - CEA"/>
            <person name="William W."/>
        </authorList>
    </citation>
    <scope>NUCLEOTIDE SEQUENCE [LARGE SCALE GENOMIC DNA]</scope>
</reference>
<dbReference type="Gene3D" id="3.40.50.620">
    <property type="entry name" value="HUPs"/>
    <property type="match status" value="1"/>
</dbReference>
<dbReference type="InterPro" id="IPR014729">
    <property type="entry name" value="Rossmann-like_a/b/a_fold"/>
</dbReference>
<name>A0ABN8MZH4_9CNID</name>
<dbReference type="SUPFAM" id="SSF52402">
    <property type="entry name" value="Adenine nucleotide alpha hydrolases-like"/>
    <property type="match status" value="1"/>
</dbReference>
<evidence type="ECO:0000313" key="5">
    <source>
        <dbReference type="Proteomes" id="UP001159405"/>
    </source>
</evidence>
<evidence type="ECO:0000259" key="3">
    <source>
        <dbReference type="Pfam" id="PF01171"/>
    </source>
</evidence>
<keyword evidence="5" id="KW-1185">Reference proteome</keyword>
<feature type="region of interest" description="Disordered" evidence="1">
    <location>
        <begin position="843"/>
        <end position="866"/>
    </location>
</feature>
<evidence type="ECO:0000313" key="4">
    <source>
        <dbReference type="EMBL" id="CAH3039331.1"/>
    </source>
</evidence>
<organism evidence="4 5">
    <name type="scientific">Porites lobata</name>
    <dbReference type="NCBI Taxonomy" id="104759"/>
    <lineage>
        <taxon>Eukaryota</taxon>
        <taxon>Metazoa</taxon>
        <taxon>Cnidaria</taxon>
        <taxon>Anthozoa</taxon>
        <taxon>Hexacorallia</taxon>
        <taxon>Scleractinia</taxon>
        <taxon>Fungiina</taxon>
        <taxon>Poritidae</taxon>
        <taxon>Porites</taxon>
    </lineage>
</organism>
<evidence type="ECO:0000259" key="2">
    <source>
        <dbReference type="Pfam" id="PF00266"/>
    </source>
</evidence>
<dbReference type="PANTHER" id="PTHR43686:SF1">
    <property type="entry name" value="AMINOTRAN_5 DOMAIN-CONTAINING PROTEIN"/>
    <property type="match status" value="1"/>
</dbReference>
<dbReference type="Gene3D" id="3.90.1150.10">
    <property type="entry name" value="Aspartate Aminotransferase, domain 1"/>
    <property type="match status" value="1"/>
</dbReference>